<dbReference type="RefSeq" id="WP_061936238.1">
    <property type="nucleotide sequence ID" value="NZ_CP013234.1"/>
</dbReference>
<evidence type="ECO:0000313" key="8">
    <source>
        <dbReference type="EMBL" id="AMP02807.1"/>
    </source>
</evidence>
<gene>
    <name evidence="8" type="ORF">CPter91_0408</name>
</gene>
<organism evidence="8 9">
    <name type="scientific">Collimonas pratensis</name>
    <dbReference type="NCBI Taxonomy" id="279113"/>
    <lineage>
        <taxon>Bacteria</taxon>
        <taxon>Pseudomonadati</taxon>
        <taxon>Pseudomonadota</taxon>
        <taxon>Betaproteobacteria</taxon>
        <taxon>Burkholderiales</taxon>
        <taxon>Oxalobacteraceae</taxon>
        <taxon>Collimonas</taxon>
    </lineage>
</organism>
<evidence type="ECO:0000313" key="9">
    <source>
        <dbReference type="Proteomes" id="UP000074561"/>
    </source>
</evidence>
<dbReference type="OrthoDB" id="4393730at2"/>
<evidence type="ECO:0000256" key="6">
    <source>
        <dbReference type="ARBA" id="ARBA00022729"/>
    </source>
</evidence>
<sequence length="439" mass="48271">MKRIVFIAGFVSILTLVAPDARAANFDFWYSHTGPIAYAIQSLCDGFNAAQEQHRVHCTSPGTYEQTMQKTIAAYRAGKQPAVVEIYDIGTLDLMLSDAVYPVFKLMKDNSRDVDWRDYVNAARSYYSTSAGDLYSLPFNTSTVVLYTNTAKLAAAGVKNVPQTWEDFEAAAEKLKAAGQNCPTVSDFNPWIMLEQVNATQGEPLTTEDNGRAGLGAEYIFNTGIHRRFMQDIMRWRTHGLLIDAAATRTGNQTLAFANGECAMVIDATSAWGAIKAAGIVDASVSLIPVYANTVRHNTVTGGASLWVMKGHDVAVYQAVAAFFDYLRQPQNQIAFAEKTGYVPVTKTAGKAMMAGSHARDPGLESVRIGIVSMNIAGNEYSQGIRLGFLPQFRHVWTEEIQKAFAGRQSIGDGLDRAKIRGDRLLRRFEETYAEEKLP</sequence>
<evidence type="ECO:0000256" key="1">
    <source>
        <dbReference type="ARBA" id="ARBA00004418"/>
    </source>
</evidence>
<proteinExistence type="inferred from homology"/>
<keyword evidence="6 7" id="KW-0732">Signal</keyword>
<accession>A0A127PYE4</accession>
<evidence type="ECO:0000256" key="7">
    <source>
        <dbReference type="SAM" id="SignalP"/>
    </source>
</evidence>
<comment type="subcellular location">
    <subcellularLocation>
        <location evidence="1">Periplasm</location>
    </subcellularLocation>
</comment>
<dbReference type="InterPro" id="IPR006059">
    <property type="entry name" value="SBP"/>
</dbReference>
<name>A0A127PYE4_9BURK</name>
<reference evidence="8 9" key="1">
    <citation type="submission" date="2015-11" db="EMBL/GenBank/DDBJ databases">
        <title>Exploring the genomic traits of fungus-feeding bacterial genus Collimonas.</title>
        <authorList>
            <person name="Song C."/>
            <person name="Schmidt R."/>
            <person name="de Jager V."/>
            <person name="Krzyzanowska D."/>
            <person name="Jongedijk E."/>
            <person name="Cankar K."/>
            <person name="Beekwilder J."/>
            <person name="van Veen A."/>
            <person name="de Boer W."/>
            <person name="van Veen J.A."/>
            <person name="Garbeva P."/>
        </authorList>
    </citation>
    <scope>NUCLEOTIDE SEQUENCE [LARGE SCALE GENOMIC DNA]</scope>
    <source>
        <strain evidence="8 9">Ter91</strain>
    </source>
</reference>
<dbReference type="GO" id="GO:0042597">
    <property type="term" value="C:periplasmic space"/>
    <property type="evidence" value="ECO:0007669"/>
    <property type="project" value="UniProtKB-SubCell"/>
</dbReference>
<dbReference type="AlphaFoldDB" id="A0A127PYE4"/>
<dbReference type="Proteomes" id="UP000074561">
    <property type="component" value="Chromosome"/>
</dbReference>
<evidence type="ECO:0000256" key="2">
    <source>
        <dbReference type="ARBA" id="ARBA00008520"/>
    </source>
</evidence>
<keyword evidence="5" id="KW-0813">Transport</keyword>
<comment type="subunit">
    <text evidence="3">The complex is composed of two ATP-binding proteins (UgpC), two transmembrane proteins (UgpA and UgpE) and a solute-binding protein (UgpB).</text>
</comment>
<protein>
    <recommendedName>
        <fullName evidence="4">sn-glycerol-3-phosphate-binding periplasmic protein UgpB</fullName>
    </recommendedName>
</protein>
<evidence type="ECO:0000256" key="5">
    <source>
        <dbReference type="ARBA" id="ARBA00022448"/>
    </source>
</evidence>
<evidence type="ECO:0000256" key="3">
    <source>
        <dbReference type="ARBA" id="ARBA00011557"/>
    </source>
</evidence>
<dbReference type="EMBL" id="CP013234">
    <property type="protein sequence ID" value="AMP02807.1"/>
    <property type="molecule type" value="Genomic_DNA"/>
</dbReference>
<dbReference type="Gene3D" id="3.40.190.10">
    <property type="entry name" value="Periplasmic binding protein-like II"/>
    <property type="match status" value="2"/>
</dbReference>
<comment type="similarity">
    <text evidence="2">Belongs to the bacterial solute-binding protein 1 family.</text>
</comment>
<dbReference type="PANTHER" id="PTHR43649">
    <property type="entry name" value="ARABINOSE-BINDING PROTEIN-RELATED"/>
    <property type="match status" value="1"/>
</dbReference>
<dbReference type="PANTHER" id="PTHR43649:SF31">
    <property type="entry name" value="SN-GLYCEROL-3-PHOSPHATE-BINDING PERIPLASMIC PROTEIN UGPB"/>
    <property type="match status" value="1"/>
</dbReference>
<dbReference type="InterPro" id="IPR050490">
    <property type="entry name" value="Bact_solute-bd_prot1"/>
</dbReference>
<dbReference type="SUPFAM" id="SSF53850">
    <property type="entry name" value="Periplasmic binding protein-like II"/>
    <property type="match status" value="1"/>
</dbReference>
<dbReference type="PATRIC" id="fig|279113.9.peg.414"/>
<dbReference type="STRING" id="279113.CPter91_0408"/>
<feature type="chain" id="PRO_5007277316" description="sn-glycerol-3-phosphate-binding periplasmic protein UgpB" evidence="7">
    <location>
        <begin position="24"/>
        <end position="439"/>
    </location>
</feature>
<dbReference type="Pfam" id="PF13416">
    <property type="entry name" value="SBP_bac_8"/>
    <property type="match status" value="1"/>
</dbReference>
<evidence type="ECO:0000256" key="4">
    <source>
        <dbReference type="ARBA" id="ARBA00017470"/>
    </source>
</evidence>
<feature type="signal peptide" evidence="7">
    <location>
        <begin position="1"/>
        <end position="23"/>
    </location>
</feature>
<dbReference type="KEGG" id="cpra:CPter91_0408"/>